<gene>
    <name evidence="2" type="ORF">BO80DRAFT_456414</name>
</gene>
<dbReference type="SUPFAM" id="SSF56112">
    <property type="entry name" value="Protein kinase-like (PK-like)"/>
    <property type="match status" value="1"/>
</dbReference>
<dbReference type="EMBL" id="KZ824445">
    <property type="protein sequence ID" value="RAK99711.1"/>
    <property type="molecule type" value="Genomic_DNA"/>
</dbReference>
<dbReference type="Proteomes" id="UP000249402">
    <property type="component" value="Unassembled WGS sequence"/>
</dbReference>
<name>A0A395GVV4_9EURO</name>
<evidence type="ECO:0000313" key="2">
    <source>
        <dbReference type="EMBL" id="RAK99711.1"/>
    </source>
</evidence>
<dbReference type="PANTHER" id="PTHR21310">
    <property type="entry name" value="AMINOGLYCOSIDE PHOSPHOTRANSFERASE-RELATED-RELATED"/>
    <property type="match status" value="1"/>
</dbReference>
<evidence type="ECO:0008006" key="4">
    <source>
        <dbReference type="Google" id="ProtNLM"/>
    </source>
</evidence>
<feature type="coiled-coil region" evidence="1">
    <location>
        <begin position="301"/>
        <end position="328"/>
    </location>
</feature>
<dbReference type="RefSeq" id="XP_025574039.1">
    <property type="nucleotide sequence ID" value="XM_025722169.1"/>
</dbReference>
<dbReference type="InterPro" id="IPR011009">
    <property type="entry name" value="Kinase-like_dom_sf"/>
</dbReference>
<keyword evidence="1" id="KW-0175">Coiled coil</keyword>
<dbReference type="PANTHER" id="PTHR21310:SF37">
    <property type="entry name" value="AMINOGLYCOSIDE PHOSPHOTRANSFERASE DOMAIN-CONTAINING PROTEIN"/>
    <property type="match status" value="1"/>
</dbReference>
<keyword evidence="3" id="KW-1185">Reference proteome</keyword>
<organism evidence="2 3">
    <name type="scientific">Aspergillus ibericus CBS 121593</name>
    <dbReference type="NCBI Taxonomy" id="1448316"/>
    <lineage>
        <taxon>Eukaryota</taxon>
        <taxon>Fungi</taxon>
        <taxon>Dikarya</taxon>
        <taxon>Ascomycota</taxon>
        <taxon>Pezizomycotina</taxon>
        <taxon>Eurotiomycetes</taxon>
        <taxon>Eurotiomycetidae</taxon>
        <taxon>Eurotiales</taxon>
        <taxon>Aspergillaceae</taxon>
        <taxon>Aspergillus</taxon>
        <taxon>Aspergillus subgen. Circumdati</taxon>
    </lineage>
</organism>
<dbReference type="InterPro" id="IPR051678">
    <property type="entry name" value="AGP_Transferase"/>
</dbReference>
<sequence length="363" mass="41762">MDTNALIDVVHEVQGQLWVDKVNESHRMGCLCQWVSTFHVEKLSCHLDGPFHHGVFNAGMKIVFQDGTAWMVRFPHGGMVCDDYADEKVAMEVMALDLIYNKITIPVPRVWVWGLAASNLLGLDLFIIMDFIDGVSLSDLLQDPNTDCPTRVIKEDIRNTRYRTYLQALRISSLPLIFKAYSILQNDGVTEPKDLRQRLNTFNIRQDLMVIRLFSSAPCTWDYQGDKPPKIATRYFKYLDIFICILEEEEVRMPDYKERELSSLIKWLQASGAIWLYMLLSSSFNDYRSFSFTREKAFNHVEELEAFAERKMNELDKYDEALEKIEETKVLIDSGKMTKQEFIARALIGSGNGPAEDTSLPSP</sequence>
<reference evidence="2 3" key="1">
    <citation type="submission" date="2018-02" db="EMBL/GenBank/DDBJ databases">
        <title>The genomes of Aspergillus section Nigri reveals drivers in fungal speciation.</title>
        <authorList>
            <consortium name="DOE Joint Genome Institute"/>
            <person name="Vesth T.C."/>
            <person name="Nybo J."/>
            <person name="Theobald S."/>
            <person name="Brandl J."/>
            <person name="Frisvad J.C."/>
            <person name="Nielsen K.F."/>
            <person name="Lyhne E.K."/>
            <person name="Kogle M.E."/>
            <person name="Kuo A."/>
            <person name="Riley R."/>
            <person name="Clum A."/>
            <person name="Nolan M."/>
            <person name="Lipzen A."/>
            <person name="Salamov A."/>
            <person name="Henrissat B."/>
            <person name="Wiebenga A."/>
            <person name="De vries R.P."/>
            <person name="Grigoriev I.V."/>
            <person name="Mortensen U.H."/>
            <person name="Andersen M.R."/>
            <person name="Baker S.E."/>
        </authorList>
    </citation>
    <scope>NUCLEOTIDE SEQUENCE [LARGE SCALE GENOMIC DNA]</scope>
    <source>
        <strain evidence="2 3">CBS 121593</strain>
    </source>
</reference>
<evidence type="ECO:0000256" key="1">
    <source>
        <dbReference type="SAM" id="Coils"/>
    </source>
</evidence>
<accession>A0A395GVV4</accession>
<proteinExistence type="predicted"/>
<evidence type="ECO:0000313" key="3">
    <source>
        <dbReference type="Proteomes" id="UP000249402"/>
    </source>
</evidence>
<dbReference type="OrthoDB" id="5412996at2759"/>
<protein>
    <recommendedName>
        <fullName evidence="4">Aminoglycoside phosphotransferase domain-containing protein</fullName>
    </recommendedName>
</protein>
<dbReference type="AlphaFoldDB" id="A0A395GVV4"/>
<dbReference type="VEuPathDB" id="FungiDB:BO80DRAFT_456414"/>
<dbReference type="GeneID" id="37227034"/>